<name>A0ABQ2FBF7_9MICO</name>
<dbReference type="PANTHER" id="PTHR43433">
    <property type="entry name" value="HYDROLASE, ALPHA/BETA FOLD FAMILY PROTEIN"/>
    <property type="match status" value="1"/>
</dbReference>
<keyword evidence="3" id="KW-1185">Reference proteome</keyword>
<evidence type="ECO:0000313" key="2">
    <source>
        <dbReference type="EMBL" id="GGK77010.1"/>
    </source>
</evidence>
<comment type="caution">
    <text evidence="2">The sequence shown here is derived from an EMBL/GenBank/DDBJ whole genome shotgun (WGS) entry which is preliminary data.</text>
</comment>
<accession>A0ABQ2FBF7</accession>
<dbReference type="InterPro" id="IPR029058">
    <property type="entry name" value="AB_hydrolase_fold"/>
</dbReference>
<dbReference type="Pfam" id="PF00561">
    <property type="entry name" value="Abhydrolase_1"/>
    <property type="match status" value="1"/>
</dbReference>
<dbReference type="EMBL" id="BMLB01000006">
    <property type="protein sequence ID" value="GGK77010.1"/>
    <property type="molecule type" value="Genomic_DNA"/>
</dbReference>
<evidence type="ECO:0000259" key="1">
    <source>
        <dbReference type="Pfam" id="PF00561"/>
    </source>
</evidence>
<dbReference type="InterPro" id="IPR050471">
    <property type="entry name" value="AB_hydrolase"/>
</dbReference>
<feature type="domain" description="AB hydrolase-1" evidence="1">
    <location>
        <begin position="33"/>
        <end position="125"/>
    </location>
</feature>
<gene>
    <name evidence="2" type="ORF">GCM10011509_27070</name>
</gene>
<dbReference type="Proteomes" id="UP000662111">
    <property type="component" value="Unassembled WGS sequence"/>
</dbReference>
<dbReference type="InterPro" id="IPR000073">
    <property type="entry name" value="AB_hydrolase_1"/>
</dbReference>
<sequence length="270" mass="28648">MVSLLHRPRTTLVPGPDGDLEVLTTGRGEPHTLFVHGLAGSISTTRPYASAVAGTRSFVHLRGHGRSHVPASPEWGYAELAAEVRSVADRLGADRALGVSMGAGALLAGLAQDPGRFERLVLVLPAAVDRPRGDEAMRRLGRLAARVEAGDAGPVARHLLLEQPEQVRDDPHVVAWCREQAEQLVSSGVAAALRVLPGRVPLADRSVLARVTCPVLVLGQEEDDTHPASVACELAEALPAGSVHVAPPGGIMWEHRQQTREIVGAFLSER</sequence>
<organism evidence="2 3">
    <name type="scientific">Ornithinimicrobium pekingense</name>
    <dbReference type="NCBI Taxonomy" id="384677"/>
    <lineage>
        <taxon>Bacteria</taxon>
        <taxon>Bacillati</taxon>
        <taxon>Actinomycetota</taxon>
        <taxon>Actinomycetes</taxon>
        <taxon>Micrococcales</taxon>
        <taxon>Ornithinimicrobiaceae</taxon>
        <taxon>Ornithinimicrobium</taxon>
    </lineage>
</organism>
<evidence type="ECO:0000313" key="3">
    <source>
        <dbReference type="Proteomes" id="UP000662111"/>
    </source>
</evidence>
<dbReference type="SUPFAM" id="SSF53474">
    <property type="entry name" value="alpha/beta-Hydrolases"/>
    <property type="match status" value="1"/>
</dbReference>
<dbReference type="PANTHER" id="PTHR43433:SF5">
    <property type="entry name" value="AB HYDROLASE-1 DOMAIN-CONTAINING PROTEIN"/>
    <property type="match status" value="1"/>
</dbReference>
<dbReference type="Gene3D" id="3.40.50.1820">
    <property type="entry name" value="alpha/beta hydrolase"/>
    <property type="match status" value="1"/>
</dbReference>
<proteinExistence type="predicted"/>
<protein>
    <recommendedName>
        <fullName evidence="1">AB hydrolase-1 domain-containing protein</fullName>
    </recommendedName>
</protein>
<reference evidence="3" key="1">
    <citation type="journal article" date="2019" name="Int. J. Syst. Evol. Microbiol.">
        <title>The Global Catalogue of Microorganisms (GCM) 10K type strain sequencing project: providing services to taxonomists for standard genome sequencing and annotation.</title>
        <authorList>
            <consortium name="The Broad Institute Genomics Platform"/>
            <consortium name="The Broad Institute Genome Sequencing Center for Infectious Disease"/>
            <person name="Wu L."/>
            <person name="Ma J."/>
        </authorList>
    </citation>
    <scope>NUCLEOTIDE SEQUENCE [LARGE SCALE GENOMIC DNA]</scope>
    <source>
        <strain evidence="3">CGMCC 1.5362</strain>
    </source>
</reference>
<dbReference type="RefSeq" id="WP_022921976.1">
    <property type="nucleotide sequence ID" value="NZ_BMLB01000006.1"/>
</dbReference>